<dbReference type="Gene3D" id="1.10.3720.10">
    <property type="entry name" value="MetI-like"/>
    <property type="match status" value="1"/>
</dbReference>
<name>A0ABZ1ZZR3_STRNV</name>
<dbReference type="EMBL" id="CP109495">
    <property type="protein sequence ID" value="WUX51836.1"/>
    <property type="molecule type" value="Genomic_DNA"/>
</dbReference>
<evidence type="ECO:0000256" key="2">
    <source>
        <dbReference type="ARBA" id="ARBA00022448"/>
    </source>
</evidence>
<keyword evidence="6 7" id="KW-0472">Membrane</keyword>
<evidence type="ECO:0000256" key="8">
    <source>
        <dbReference type="SAM" id="MobiDB-lite"/>
    </source>
</evidence>
<evidence type="ECO:0000313" key="11">
    <source>
        <dbReference type="Proteomes" id="UP001432209"/>
    </source>
</evidence>
<dbReference type="Pfam" id="PF00528">
    <property type="entry name" value="BPD_transp_1"/>
    <property type="match status" value="1"/>
</dbReference>
<dbReference type="InterPro" id="IPR051393">
    <property type="entry name" value="ABC_transporter_permease"/>
</dbReference>
<accession>A0ABZ1ZZR3</accession>
<keyword evidence="11" id="KW-1185">Reference proteome</keyword>
<dbReference type="SUPFAM" id="SSF161098">
    <property type="entry name" value="MetI-like"/>
    <property type="match status" value="1"/>
</dbReference>
<evidence type="ECO:0000256" key="4">
    <source>
        <dbReference type="ARBA" id="ARBA00022692"/>
    </source>
</evidence>
<dbReference type="PANTHER" id="PTHR30193:SF41">
    <property type="entry name" value="DIACETYLCHITOBIOSE UPTAKE SYSTEM PERMEASE PROTEIN NGCF"/>
    <property type="match status" value="1"/>
</dbReference>
<feature type="domain" description="ABC transmembrane type-1" evidence="9">
    <location>
        <begin position="112"/>
        <end position="323"/>
    </location>
</feature>
<dbReference type="InterPro" id="IPR035906">
    <property type="entry name" value="MetI-like_sf"/>
</dbReference>
<dbReference type="PANTHER" id="PTHR30193">
    <property type="entry name" value="ABC TRANSPORTER PERMEASE PROTEIN"/>
    <property type="match status" value="1"/>
</dbReference>
<feature type="transmembrane region" description="Helical" evidence="7">
    <location>
        <begin position="305"/>
        <end position="326"/>
    </location>
</feature>
<dbReference type="PROSITE" id="PS50928">
    <property type="entry name" value="ABC_TM1"/>
    <property type="match status" value="1"/>
</dbReference>
<protein>
    <submittedName>
        <fullName evidence="10">Sugar ABC transporter permease</fullName>
    </submittedName>
</protein>
<dbReference type="InterPro" id="IPR000515">
    <property type="entry name" value="MetI-like"/>
</dbReference>
<evidence type="ECO:0000259" key="9">
    <source>
        <dbReference type="PROSITE" id="PS50928"/>
    </source>
</evidence>
<gene>
    <name evidence="10" type="ORF">OG442_09950</name>
</gene>
<evidence type="ECO:0000313" key="10">
    <source>
        <dbReference type="EMBL" id="WUX51836.1"/>
    </source>
</evidence>
<feature type="transmembrane region" description="Helical" evidence="7">
    <location>
        <begin position="52"/>
        <end position="79"/>
    </location>
</feature>
<comment type="similarity">
    <text evidence="7">Belongs to the binding-protein-dependent transport system permease family.</text>
</comment>
<feature type="region of interest" description="Disordered" evidence="8">
    <location>
        <begin position="1"/>
        <end position="41"/>
    </location>
</feature>
<keyword evidence="3" id="KW-1003">Cell membrane</keyword>
<feature type="transmembrane region" description="Helical" evidence="7">
    <location>
        <begin position="111"/>
        <end position="137"/>
    </location>
</feature>
<feature type="compositionally biased region" description="Basic residues" evidence="8">
    <location>
        <begin position="11"/>
        <end position="23"/>
    </location>
</feature>
<keyword evidence="4 7" id="KW-0812">Transmembrane</keyword>
<sequence length="335" mass="36585">MTMTGLTKTLAKSRTRARTRTRTRTPDASRAPARARDTSRPPFWTTRRRDVLAGYLFITPQLAGVVLFVLIPVCLAIWYSLNDWNVFTGEQTFVGADNYAALADDPQLASVLGATAVFCGGVVVLNISLGLLLAVLLNRRFRGATFFRTLFFSPVVVSVVAWTLVWGFLLQDNGGVNGLLGVVGVEGPNWLQNGDTAMLSVIITQVIRSVGVNMVLFLAALQGVPAQLYEAARIDGAGSRVIFTRITLPLISPTVLLTAIITVVGALQSFAQIAVLTGGGPELSTTVLVYYVFQQAFEFNHIGYGSTLALMLLSFVMLLTLVQWQLRRKWVFHEE</sequence>
<feature type="compositionally biased region" description="Polar residues" evidence="8">
    <location>
        <begin position="1"/>
        <end position="10"/>
    </location>
</feature>
<dbReference type="Proteomes" id="UP001432209">
    <property type="component" value="Chromosome"/>
</dbReference>
<comment type="subcellular location">
    <subcellularLocation>
        <location evidence="1 7">Cell membrane</location>
        <topology evidence="1 7">Multi-pass membrane protein</topology>
    </subcellularLocation>
</comment>
<evidence type="ECO:0000256" key="5">
    <source>
        <dbReference type="ARBA" id="ARBA00022989"/>
    </source>
</evidence>
<feature type="transmembrane region" description="Helical" evidence="7">
    <location>
        <begin position="197"/>
        <end position="221"/>
    </location>
</feature>
<proteinExistence type="inferred from homology"/>
<evidence type="ECO:0000256" key="1">
    <source>
        <dbReference type="ARBA" id="ARBA00004651"/>
    </source>
</evidence>
<keyword evidence="5 7" id="KW-1133">Transmembrane helix</keyword>
<dbReference type="CDD" id="cd06261">
    <property type="entry name" value="TM_PBP2"/>
    <property type="match status" value="1"/>
</dbReference>
<feature type="transmembrane region" description="Helical" evidence="7">
    <location>
        <begin position="149"/>
        <end position="169"/>
    </location>
</feature>
<organism evidence="10 11">
    <name type="scientific">Streptomyces niveus</name>
    <name type="common">Streptomyces spheroides</name>
    <dbReference type="NCBI Taxonomy" id="193462"/>
    <lineage>
        <taxon>Bacteria</taxon>
        <taxon>Bacillati</taxon>
        <taxon>Actinomycetota</taxon>
        <taxon>Actinomycetes</taxon>
        <taxon>Kitasatosporales</taxon>
        <taxon>Streptomycetaceae</taxon>
        <taxon>Streptomyces</taxon>
    </lineage>
</organism>
<evidence type="ECO:0000256" key="6">
    <source>
        <dbReference type="ARBA" id="ARBA00023136"/>
    </source>
</evidence>
<feature type="transmembrane region" description="Helical" evidence="7">
    <location>
        <begin position="242"/>
        <end position="267"/>
    </location>
</feature>
<keyword evidence="2 7" id="KW-0813">Transport</keyword>
<evidence type="ECO:0000256" key="3">
    <source>
        <dbReference type="ARBA" id="ARBA00022475"/>
    </source>
</evidence>
<reference evidence="10" key="1">
    <citation type="submission" date="2022-10" db="EMBL/GenBank/DDBJ databases">
        <title>The complete genomes of actinobacterial strains from the NBC collection.</title>
        <authorList>
            <person name="Joergensen T.S."/>
            <person name="Alvarez Arevalo M."/>
            <person name="Sterndorff E.B."/>
            <person name="Faurdal D."/>
            <person name="Vuksanovic O."/>
            <person name="Mourched A.-S."/>
            <person name="Charusanti P."/>
            <person name="Shaw S."/>
            <person name="Blin K."/>
            <person name="Weber T."/>
        </authorList>
    </citation>
    <scope>NUCLEOTIDE SEQUENCE</scope>
    <source>
        <strain evidence="10">NBC_01432</strain>
    </source>
</reference>
<evidence type="ECO:0000256" key="7">
    <source>
        <dbReference type="RuleBase" id="RU363032"/>
    </source>
</evidence>
<feature type="transmembrane region" description="Helical" evidence="7">
    <location>
        <begin position="273"/>
        <end position="293"/>
    </location>
</feature>